<gene>
    <name evidence="1" type="ORF">DW921_04110</name>
</gene>
<proteinExistence type="predicted"/>
<dbReference type="EMBL" id="QSFT01000006">
    <property type="protein sequence ID" value="RHA77442.1"/>
    <property type="molecule type" value="Genomic_DNA"/>
</dbReference>
<accession>A0A413T2M6</accession>
<dbReference type="RefSeq" id="WP_118400081.1">
    <property type="nucleotide sequence ID" value="NZ_CABJGD010000006.1"/>
</dbReference>
<evidence type="ECO:0000313" key="2">
    <source>
        <dbReference type="Proteomes" id="UP000283855"/>
    </source>
</evidence>
<organism evidence="1 2">
    <name type="scientific">Phocaeicola coprophilus</name>
    <dbReference type="NCBI Taxonomy" id="387090"/>
    <lineage>
        <taxon>Bacteria</taxon>
        <taxon>Pseudomonadati</taxon>
        <taxon>Bacteroidota</taxon>
        <taxon>Bacteroidia</taxon>
        <taxon>Bacteroidales</taxon>
        <taxon>Bacteroidaceae</taxon>
        <taxon>Phocaeicola</taxon>
    </lineage>
</organism>
<dbReference type="Proteomes" id="UP000283855">
    <property type="component" value="Unassembled WGS sequence"/>
</dbReference>
<dbReference type="AlphaFoldDB" id="A0A413T2M6"/>
<protein>
    <recommendedName>
        <fullName evidence="3">NVEALA protein</fullName>
    </recommendedName>
</protein>
<dbReference type="Pfam" id="PF14055">
    <property type="entry name" value="NVEALA"/>
    <property type="match status" value="1"/>
</dbReference>
<reference evidence="1 2" key="1">
    <citation type="submission" date="2018-08" db="EMBL/GenBank/DDBJ databases">
        <title>A genome reference for cultivated species of the human gut microbiota.</title>
        <authorList>
            <person name="Zou Y."/>
            <person name="Xue W."/>
            <person name="Luo G."/>
        </authorList>
    </citation>
    <scope>NUCLEOTIDE SEQUENCE [LARGE SCALE GENOMIC DNA]</scope>
    <source>
        <strain evidence="1 2">AM42-38</strain>
    </source>
</reference>
<sequence>MKLKGMVNMALISLFIIAAGYNVYRSQKNINFTDLAKENIEALANSEGGTRHTLDCGGAGIKACSATCNKCNVTLTVYGNGKSATLTCYQ</sequence>
<evidence type="ECO:0008006" key="3">
    <source>
        <dbReference type="Google" id="ProtNLM"/>
    </source>
</evidence>
<evidence type="ECO:0000313" key="1">
    <source>
        <dbReference type="EMBL" id="RHA77442.1"/>
    </source>
</evidence>
<dbReference type="InterPro" id="IPR025905">
    <property type="entry name" value="NVEALA"/>
</dbReference>
<name>A0A413T2M6_9BACT</name>
<comment type="caution">
    <text evidence="1">The sequence shown here is derived from an EMBL/GenBank/DDBJ whole genome shotgun (WGS) entry which is preliminary data.</text>
</comment>